<accession>A0A0D7BU67</accession>
<dbReference type="Proteomes" id="UP000054007">
    <property type="component" value="Unassembled WGS sequence"/>
</dbReference>
<organism evidence="2 3">
    <name type="scientific">Cylindrobasidium torrendii FP15055 ss-10</name>
    <dbReference type="NCBI Taxonomy" id="1314674"/>
    <lineage>
        <taxon>Eukaryota</taxon>
        <taxon>Fungi</taxon>
        <taxon>Dikarya</taxon>
        <taxon>Basidiomycota</taxon>
        <taxon>Agaricomycotina</taxon>
        <taxon>Agaricomycetes</taxon>
        <taxon>Agaricomycetidae</taxon>
        <taxon>Agaricales</taxon>
        <taxon>Marasmiineae</taxon>
        <taxon>Physalacriaceae</taxon>
        <taxon>Cylindrobasidium</taxon>
    </lineage>
</organism>
<reference evidence="2 3" key="1">
    <citation type="journal article" date="2015" name="Fungal Genet. Biol.">
        <title>Evolution of novel wood decay mechanisms in Agaricales revealed by the genome sequences of Fistulina hepatica and Cylindrobasidium torrendii.</title>
        <authorList>
            <person name="Floudas D."/>
            <person name="Held B.W."/>
            <person name="Riley R."/>
            <person name="Nagy L.G."/>
            <person name="Koehler G."/>
            <person name="Ransdell A.S."/>
            <person name="Younus H."/>
            <person name="Chow J."/>
            <person name="Chiniquy J."/>
            <person name="Lipzen A."/>
            <person name="Tritt A."/>
            <person name="Sun H."/>
            <person name="Haridas S."/>
            <person name="LaButti K."/>
            <person name="Ohm R.A."/>
            <person name="Kues U."/>
            <person name="Blanchette R.A."/>
            <person name="Grigoriev I.V."/>
            <person name="Minto R.E."/>
            <person name="Hibbett D.S."/>
        </authorList>
    </citation>
    <scope>NUCLEOTIDE SEQUENCE [LARGE SCALE GENOMIC DNA]</scope>
    <source>
        <strain evidence="2 3">FP15055 ss-10</strain>
    </source>
</reference>
<keyword evidence="1" id="KW-0732">Signal</keyword>
<keyword evidence="3" id="KW-1185">Reference proteome</keyword>
<feature type="signal peptide" evidence="1">
    <location>
        <begin position="1"/>
        <end position="16"/>
    </location>
</feature>
<feature type="chain" id="PRO_5002317328" description="ER membrane protein complex subunit 10" evidence="1">
    <location>
        <begin position="17"/>
        <end position="228"/>
    </location>
</feature>
<dbReference type="CDD" id="cd22209">
    <property type="entry name" value="EMC10"/>
    <property type="match status" value="1"/>
</dbReference>
<proteinExistence type="predicted"/>
<evidence type="ECO:0000313" key="2">
    <source>
        <dbReference type="EMBL" id="KIY74083.1"/>
    </source>
</evidence>
<dbReference type="Pfam" id="PF21203">
    <property type="entry name" value="ECM10"/>
    <property type="match status" value="1"/>
</dbReference>
<dbReference type="OrthoDB" id="1894652at2759"/>
<dbReference type="EMBL" id="KN880432">
    <property type="protein sequence ID" value="KIY74083.1"/>
    <property type="molecule type" value="Genomic_DNA"/>
</dbReference>
<protein>
    <recommendedName>
        <fullName evidence="4">ER membrane protein complex subunit 10</fullName>
    </recommendedName>
</protein>
<name>A0A0D7BU67_9AGAR</name>
<evidence type="ECO:0000313" key="3">
    <source>
        <dbReference type="Proteomes" id="UP000054007"/>
    </source>
</evidence>
<evidence type="ECO:0008006" key="4">
    <source>
        <dbReference type="Google" id="ProtNLM"/>
    </source>
</evidence>
<evidence type="ECO:0000256" key="1">
    <source>
        <dbReference type="SAM" id="SignalP"/>
    </source>
</evidence>
<dbReference type="STRING" id="1314674.A0A0D7BU67"/>
<dbReference type="AlphaFoldDB" id="A0A0D7BU67"/>
<gene>
    <name evidence="2" type="ORF">CYLTODRAFT_448288</name>
</gene>
<sequence>MLRAATLLYCSLAVLAVDVVDIYHRVSHPDLPQSKFQLRGQVTLDSLPPALVASASSASDLSAFTEALGTYSSDPRTLYQIALGSSFEQISSVRYCHLGPKSSESIVLRSSISAPTAYYALDYFVTPIPHDGSCPSPLSVPTIAFESTNVTIQTAHFPPLPELRGQPVQAAAAQQVGEDGSPKPVPEEKTFLQKYWLYIAAALVMLTFSPAPMPDEPGGARRPVAPSS</sequence>